<dbReference type="GO" id="GO:0009922">
    <property type="term" value="F:fatty acid elongase activity"/>
    <property type="evidence" value="ECO:0007669"/>
    <property type="project" value="UniProtKB-EC"/>
</dbReference>
<keyword evidence="3 10" id="KW-0808">Transferase</keyword>
<evidence type="ECO:0000256" key="1">
    <source>
        <dbReference type="ARBA" id="ARBA00004141"/>
    </source>
</evidence>
<dbReference type="Proteomes" id="UP000092443">
    <property type="component" value="Unplaced"/>
</dbReference>
<feature type="transmembrane region" description="Helical" evidence="10">
    <location>
        <begin position="48"/>
        <end position="72"/>
    </location>
</feature>
<dbReference type="InterPro" id="IPR002076">
    <property type="entry name" value="ELO_fam"/>
</dbReference>
<accession>A0A9C5ZIU0</accession>
<keyword evidence="2 10" id="KW-0444">Lipid biosynthesis</keyword>
<evidence type="ECO:0000256" key="7">
    <source>
        <dbReference type="ARBA" id="ARBA00023098"/>
    </source>
</evidence>
<evidence type="ECO:0000313" key="12">
    <source>
        <dbReference type="RefSeq" id="XP_037899591.1"/>
    </source>
</evidence>
<feature type="transmembrane region" description="Helical" evidence="10">
    <location>
        <begin position="193"/>
        <end position="211"/>
    </location>
</feature>
<feature type="transmembrane region" description="Helical" evidence="10">
    <location>
        <begin position="16"/>
        <end position="36"/>
    </location>
</feature>
<evidence type="ECO:0000256" key="3">
    <source>
        <dbReference type="ARBA" id="ARBA00022679"/>
    </source>
</evidence>
<dbReference type="GeneID" id="119644133"/>
<keyword evidence="8 10" id="KW-0472">Membrane</keyword>
<keyword evidence="9 10" id="KW-0275">Fatty acid biosynthesis</keyword>
<protein>
    <recommendedName>
        <fullName evidence="10">Elongation of very long chain fatty acids protein</fullName>
        <ecNumber evidence="10">2.3.1.199</ecNumber>
    </recommendedName>
    <alternativeName>
        <fullName evidence="10">Very-long-chain 3-oxoacyl-CoA synthase</fullName>
    </alternativeName>
</protein>
<dbReference type="Pfam" id="PF01151">
    <property type="entry name" value="ELO"/>
    <property type="match status" value="1"/>
</dbReference>
<dbReference type="GO" id="GO:0005789">
    <property type="term" value="C:endoplasmic reticulum membrane"/>
    <property type="evidence" value="ECO:0007669"/>
    <property type="project" value="TreeGrafter"/>
</dbReference>
<comment type="similarity">
    <text evidence="10">Belongs to the ELO family.</text>
</comment>
<dbReference type="AlphaFoldDB" id="A0A9C5ZIU0"/>
<evidence type="ECO:0000256" key="4">
    <source>
        <dbReference type="ARBA" id="ARBA00022692"/>
    </source>
</evidence>
<feature type="transmembrane region" description="Helical" evidence="10">
    <location>
        <begin position="100"/>
        <end position="118"/>
    </location>
</feature>
<dbReference type="RefSeq" id="XP_037899591.1">
    <property type="nucleotide sequence ID" value="XM_038043663.1"/>
</dbReference>
<evidence type="ECO:0000313" key="11">
    <source>
        <dbReference type="Proteomes" id="UP000092443"/>
    </source>
</evidence>
<dbReference type="GO" id="GO:0030148">
    <property type="term" value="P:sphingolipid biosynthetic process"/>
    <property type="evidence" value="ECO:0007669"/>
    <property type="project" value="TreeGrafter"/>
</dbReference>
<keyword evidence="5 10" id="KW-0276">Fatty acid metabolism</keyword>
<dbReference type="EC" id="2.3.1.199" evidence="10"/>
<evidence type="ECO:0000256" key="5">
    <source>
        <dbReference type="ARBA" id="ARBA00022832"/>
    </source>
</evidence>
<feature type="transmembrane region" description="Helical" evidence="10">
    <location>
        <begin position="217"/>
        <end position="238"/>
    </location>
</feature>
<dbReference type="InterPro" id="IPR030457">
    <property type="entry name" value="ELO_CS"/>
</dbReference>
<keyword evidence="11" id="KW-1185">Reference proteome</keyword>
<comment type="catalytic activity">
    <reaction evidence="10">
        <text>a very-long-chain acyl-CoA + malonyl-CoA + H(+) = a very-long-chain 3-oxoacyl-CoA + CO2 + CoA</text>
        <dbReference type="Rhea" id="RHEA:32727"/>
        <dbReference type="ChEBI" id="CHEBI:15378"/>
        <dbReference type="ChEBI" id="CHEBI:16526"/>
        <dbReference type="ChEBI" id="CHEBI:57287"/>
        <dbReference type="ChEBI" id="CHEBI:57384"/>
        <dbReference type="ChEBI" id="CHEBI:90725"/>
        <dbReference type="ChEBI" id="CHEBI:90736"/>
        <dbReference type="EC" id="2.3.1.199"/>
    </reaction>
</comment>
<evidence type="ECO:0000256" key="9">
    <source>
        <dbReference type="ARBA" id="ARBA00023160"/>
    </source>
</evidence>
<evidence type="ECO:0000256" key="2">
    <source>
        <dbReference type="ARBA" id="ARBA00022516"/>
    </source>
</evidence>
<reference evidence="12" key="1">
    <citation type="submission" date="2025-08" db="UniProtKB">
        <authorList>
            <consortium name="RefSeq"/>
        </authorList>
    </citation>
    <scope>IDENTIFICATION</scope>
    <source>
        <tissue evidence="12">Whole body pupa</tissue>
    </source>
</reference>
<evidence type="ECO:0000256" key="10">
    <source>
        <dbReference type="RuleBase" id="RU361115"/>
    </source>
</evidence>
<dbReference type="GO" id="GO:0042761">
    <property type="term" value="P:very long-chain fatty acid biosynthetic process"/>
    <property type="evidence" value="ECO:0007669"/>
    <property type="project" value="TreeGrafter"/>
</dbReference>
<dbReference type="PANTHER" id="PTHR11157">
    <property type="entry name" value="FATTY ACID ACYL TRANSFERASE-RELATED"/>
    <property type="match status" value="1"/>
</dbReference>
<gene>
    <name evidence="12" type="primary">LOC119644133</name>
</gene>
<dbReference type="GO" id="GO:0019367">
    <property type="term" value="P:fatty acid elongation, saturated fatty acid"/>
    <property type="evidence" value="ECO:0007669"/>
    <property type="project" value="TreeGrafter"/>
</dbReference>
<dbReference type="PANTHER" id="PTHR11157:SF116">
    <property type="entry name" value="ELONGATION OF VERY LONG CHAIN FATTY ACIDS PROTEIN-RELATED"/>
    <property type="match status" value="1"/>
</dbReference>
<proteinExistence type="inferred from homology"/>
<organism evidence="11 12">
    <name type="scientific">Glossina fuscipes</name>
    <dbReference type="NCBI Taxonomy" id="7396"/>
    <lineage>
        <taxon>Eukaryota</taxon>
        <taxon>Metazoa</taxon>
        <taxon>Ecdysozoa</taxon>
        <taxon>Arthropoda</taxon>
        <taxon>Hexapoda</taxon>
        <taxon>Insecta</taxon>
        <taxon>Pterygota</taxon>
        <taxon>Neoptera</taxon>
        <taxon>Endopterygota</taxon>
        <taxon>Diptera</taxon>
        <taxon>Brachycera</taxon>
        <taxon>Muscomorpha</taxon>
        <taxon>Hippoboscoidea</taxon>
        <taxon>Glossinidae</taxon>
        <taxon>Glossina</taxon>
    </lineage>
</organism>
<feature type="transmembrane region" description="Helical" evidence="10">
    <location>
        <begin position="154"/>
        <end position="172"/>
    </location>
</feature>
<keyword evidence="7 10" id="KW-0443">Lipid metabolism</keyword>
<dbReference type="PROSITE" id="PS01188">
    <property type="entry name" value="ELO"/>
    <property type="match status" value="1"/>
</dbReference>
<dbReference type="KEGG" id="gfs:119644133"/>
<name>A0A9C5ZIU0_9MUSC</name>
<dbReference type="GO" id="GO:0034626">
    <property type="term" value="P:fatty acid elongation, polyunsaturated fatty acid"/>
    <property type="evidence" value="ECO:0007669"/>
    <property type="project" value="TreeGrafter"/>
</dbReference>
<dbReference type="GO" id="GO:0034625">
    <property type="term" value="P:fatty acid elongation, monounsaturated fatty acid"/>
    <property type="evidence" value="ECO:0007669"/>
    <property type="project" value="TreeGrafter"/>
</dbReference>
<keyword evidence="6 10" id="KW-1133">Transmembrane helix</keyword>
<comment type="subcellular location">
    <subcellularLocation>
        <location evidence="1">Membrane</location>
        <topology evidence="1">Multi-pass membrane protein</topology>
    </subcellularLocation>
</comment>
<evidence type="ECO:0000256" key="8">
    <source>
        <dbReference type="ARBA" id="ARBA00023136"/>
    </source>
</evidence>
<sequence length="258" mass="30716">MDPRTADIPVASSLKYTFALIGIYLLIVLKLGPALMSNRKPFEIKRILQIYNILQIVGNLYLLYQCFLYYLYHPKFRWTCFNTAKTDYSVETMEFLTPTILGYWLKFFDFLDTIFFVLRKKWNQVSFLHVYHHAITFFAACMYVKYGFASHFTMVPFCNCFVHVVMYSYYLAASLDLKIDFLPWKRSVTQIQILQFLFLLVHTMAAIADNWCGLSMLLLTVFFLQDIFMLAMFGNFYYRTYLANRRKIENNMKKIKET</sequence>
<feature type="transmembrane region" description="Helical" evidence="10">
    <location>
        <begin position="130"/>
        <end position="148"/>
    </location>
</feature>
<keyword evidence="4 10" id="KW-0812">Transmembrane</keyword>
<evidence type="ECO:0000256" key="6">
    <source>
        <dbReference type="ARBA" id="ARBA00022989"/>
    </source>
</evidence>